<reference evidence="3" key="1">
    <citation type="submission" date="2023-06" db="EMBL/GenBank/DDBJ databases">
        <title>Genome-scale phylogeny and comparative genomics of the fungal order Sordariales.</title>
        <authorList>
            <consortium name="Lawrence Berkeley National Laboratory"/>
            <person name="Hensen N."/>
            <person name="Bonometti L."/>
            <person name="Westerberg I."/>
            <person name="Brannstrom I.O."/>
            <person name="Guillou S."/>
            <person name="Cros-Aarteil S."/>
            <person name="Calhoun S."/>
            <person name="Haridas S."/>
            <person name="Kuo A."/>
            <person name="Mondo S."/>
            <person name="Pangilinan J."/>
            <person name="Riley R."/>
            <person name="LaButti K."/>
            <person name="Andreopoulos B."/>
            <person name="Lipzen A."/>
            <person name="Chen C."/>
            <person name="Yanf M."/>
            <person name="Daum C."/>
            <person name="Ng V."/>
            <person name="Clum A."/>
            <person name="Steindorff A."/>
            <person name="Ohm R."/>
            <person name="Martin F."/>
            <person name="Silar P."/>
            <person name="Natvig D."/>
            <person name="Lalanne C."/>
            <person name="Gautier V."/>
            <person name="Ament-velasquez S.L."/>
            <person name="Kruys A."/>
            <person name="Hutchinson M.I."/>
            <person name="Powell A.J."/>
            <person name="Barry K."/>
            <person name="Miller A.N."/>
            <person name="Grigoriev I.V."/>
            <person name="Debuchy R."/>
            <person name="Gladieux P."/>
            <person name="Thoren M.H."/>
            <person name="Johannesson H."/>
        </authorList>
    </citation>
    <scope>NUCLEOTIDE SEQUENCE</scope>
    <source>
        <strain evidence="3">SMH3187-1</strain>
    </source>
</reference>
<dbReference type="Gene3D" id="1.10.472.80">
    <property type="entry name" value="Ypt/Rab-GAP domain of gyp1p, domain 3"/>
    <property type="match status" value="1"/>
</dbReference>
<feature type="compositionally biased region" description="Polar residues" evidence="1">
    <location>
        <begin position="220"/>
        <end position="231"/>
    </location>
</feature>
<dbReference type="PANTHER" id="PTHR47219:SF9">
    <property type="entry name" value="GTPASE ACTIVATING PROTEIN AND CENTROSOME-ASSOCIATED, ISOFORM B"/>
    <property type="match status" value="1"/>
</dbReference>
<feature type="domain" description="Rab-GAP TBC" evidence="2">
    <location>
        <begin position="705"/>
        <end position="898"/>
    </location>
</feature>
<dbReference type="PROSITE" id="PS50086">
    <property type="entry name" value="TBC_RABGAP"/>
    <property type="match status" value="1"/>
</dbReference>
<feature type="region of interest" description="Disordered" evidence="1">
    <location>
        <begin position="1"/>
        <end position="22"/>
    </location>
</feature>
<dbReference type="InterPro" id="IPR000195">
    <property type="entry name" value="Rab-GAP-TBC_dom"/>
</dbReference>
<protein>
    <recommendedName>
        <fullName evidence="2">Rab-GAP TBC domain-containing protein</fullName>
    </recommendedName>
</protein>
<comment type="caution">
    <text evidence="3">The sequence shown here is derived from an EMBL/GenBank/DDBJ whole genome shotgun (WGS) entry which is preliminary data.</text>
</comment>
<dbReference type="SMART" id="SM00164">
    <property type="entry name" value="TBC"/>
    <property type="match status" value="1"/>
</dbReference>
<dbReference type="GO" id="GO:0005096">
    <property type="term" value="F:GTPase activator activity"/>
    <property type="evidence" value="ECO:0007669"/>
    <property type="project" value="TreeGrafter"/>
</dbReference>
<evidence type="ECO:0000256" key="1">
    <source>
        <dbReference type="SAM" id="MobiDB-lite"/>
    </source>
</evidence>
<dbReference type="FunFam" id="1.10.8.270:FF:000023">
    <property type="entry name" value="TBC domain-containing protein C1778.09"/>
    <property type="match status" value="1"/>
</dbReference>
<feature type="compositionally biased region" description="Basic and acidic residues" evidence="1">
    <location>
        <begin position="919"/>
        <end position="930"/>
    </location>
</feature>
<feature type="region of interest" description="Disordered" evidence="1">
    <location>
        <begin position="903"/>
        <end position="943"/>
    </location>
</feature>
<sequence>MAPQKFSSVRRSRPATRLTPFRDDTGLIALRYEATVQAEPPIPLPPPRNPLRTTRQSLRIAASLAPVTIVPRPVAPPQEQHPLFRVPPSPEPSLDECKSWRDSGLARSSSSATLRNDYEDDVVYQKILDVIADSPTFPDHDFSTAVPSPVSSIGLDDAAPAPLKFTAWSRKSAPPISADASPKHTSPSPSPTPTRASSLSQRLGKAFSIRSAGKKRLQRKSASVESLNVKMSTDRVASDDGTMAPTRGLGDKEDSSRSPSPESPKAPPPSARSPHAKEDDASARQSQTPDMDFTPITTAIPEDDLWDDFNNLSFSKRGSLMFGGKTDPLSLFMKPKAPASAEAEAEATASDATAPSPVPTTNPDLEQTAASPAPAATGNSVTDPTARLAPEAAPAPSPAPPVDANSLEPPPARRLKDSPSLPSIRVVSMDVERESQKVRSLYESGEGLDWQDGGRLSFCERLEPTEEVPSDGEENVADAENVVAPPPLETRSGTPTTSDPTTSPTPATTTPPPVNSSSLRHDKRSLRAGGLEDWDDVDVADVDRYGFISYRVPASPETLPPPSRRRNVLTKRPGSAYASSPLALRPPTRKISARSLNTFTSELSTMSRRSTRSSIRSATNRLPHNRNRRWMDEAGDMLELQAGLEMAEASKPAKTLEEMKRKEAERTEKWRKMAKILNKDQKDGHGMIFEFDTQNPKLIDRTWKGIPDCWRAAAWQSFLSTSAKTWKDPETDEHLMAEFQRLQEVSSPDDMQIDLDVPRTINGHIMFRKRYSGGQRLLFRVLHAISLHFPGTGYVQGMASLAATLLCYFDEERCFVMMVRLWKYRGLERLYEPGFHGLMAALKEFEKKWLAEKDVATKLNELDIDATAYGTRWYLTLFNLSIPFPAQLRVWDVFMLLGECAPESETPPSSSQGTADGRNANKEKGKHPETARPNTAIPTTANPAAAPRGLDILHATSAALIHALREVLLDSDFENAMKALTAWIPVKDEDLLMKVARAEWKLHQGGGSKKKDKA</sequence>
<evidence type="ECO:0000313" key="4">
    <source>
        <dbReference type="Proteomes" id="UP001172155"/>
    </source>
</evidence>
<proteinExistence type="predicted"/>
<feature type="compositionally biased region" description="Low complexity" evidence="1">
    <location>
        <begin position="490"/>
        <end position="508"/>
    </location>
</feature>
<feature type="compositionally biased region" description="Low complexity" evidence="1">
    <location>
        <begin position="337"/>
        <end position="361"/>
    </location>
</feature>
<gene>
    <name evidence="3" type="ORF">B0T18DRAFT_220154</name>
</gene>
<dbReference type="PANTHER" id="PTHR47219">
    <property type="entry name" value="RAB GTPASE-ACTIVATING PROTEIN 1-LIKE"/>
    <property type="match status" value="1"/>
</dbReference>
<feature type="compositionally biased region" description="Low complexity" evidence="1">
    <location>
        <begin position="931"/>
        <end position="943"/>
    </location>
</feature>
<dbReference type="Pfam" id="PF00566">
    <property type="entry name" value="RabGAP-TBC"/>
    <property type="match status" value="1"/>
</dbReference>
<accession>A0AA40EKF2</accession>
<dbReference type="Proteomes" id="UP001172155">
    <property type="component" value="Unassembled WGS sequence"/>
</dbReference>
<dbReference type="SUPFAM" id="SSF47923">
    <property type="entry name" value="Ypt/Rab-GAP domain of gyp1p"/>
    <property type="match status" value="2"/>
</dbReference>
<evidence type="ECO:0000313" key="3">
    <source>
        <dbReference type="EMBL" id="KAK0740928.1"/>
    </source>
</evidence>
<dbReference type="Gene3D" id="1.10.8.270">
    <property type="entry name" value="putative rabgap domain of human tbc1 domain family member 14 like domains"/>
    <property type="match status" value="1"/>
</dbReference>
<name>A0AA40EKF2_9PEZI</name>
<dbReference type="GO" id="GO:0031267">
    <property type="term" value="F:small GTPase binding"/>
    <property type="evidence" value="ECO:0007669"/>
    <property type="project" value="TreeGrafter"/>
</dbReference>
<feature type="compositionally biased region" description="Acidic residues" evidence="1">
    <location>
        <begin position="465"/>
        <end position="477"/>
    </location>
</feature>
<dbReference type="AlphaFoldDB" id="A0AA40EKF2"/>
<keyword evidence="4" id="KW-1185">Reference proteome</keyword>
<feature type="compositionally biased region" description="Pro residues" evidence="1">
    <location>
        <begin position="261"/>
        <end position="271"/>
    </location>
</feature>
<feature type="compositionally biased region" description="Low complexity" evidence="1">
    <location>
        <begin position="183"/>
        <end position="200"/>
    </location>
</feature>
<dbReference type="InterPro" id="IPR035969">
    <property type="entry name" value="Rab-GAP_TBC_sf"/>
</dbReference>
<evidence type="ECO:0000259" key="2">
    <source>
        <dbReference type="PROSITE" id="PS50086"/>
    </source>
</evidence>
<dbReference type="InterPro" id="IPR050302">
    <property type="entry name" value="Rab_GAP_TBC_domain"/>
</dbReference>
<dbReference type="EMBL" id="JAUKUD010000006">
    <property type="protein sequence ID" value="KAK0740928.1"/>
    <property type="molecule type" value="Genomic_DNA"/>
</dbReference>
<feature type="region of interest" description="Disordered" evidence="1">
    <location>
        <begin position="170"/>
        <end position="521"/>
    </location>
</feature>
<feature type="region of interest" description="Disordered" evidence="1">
    <location>
        <begin position="72"/>
        <end position="112"/>
    </location>
</feature>
<organism evidence="3 4">
    <name type="scientific">Schizothecium vesticola</name>
    <dbReference type="NCBI Taxonomy" id="314040"/>
    <lineage>
        <taxon>Eukaryota</taxon>
        <taxon>Fungi</taxon>
        <taxon>Dikarya</taxon>
        <taxon>Ascomycota</taxon>
        <taxon>Pezizomycotina</taxon>
        <taxon>Sordariomycetes</taxon>
        <taxon>Sordariomycetidae</taxon>
        <taxon>Sordariales</taxon>
        <taxon>Schizotheciaceae</taxon>
        <taxon>Schizothecium</taxon>
    </lineage>
</organism>